<dbReference type="AlphaFoldDB" id="A0A398A6Y9"/>
<evidence type="ECO:0000313" key="2">
    <source>
        <dbReference type="EMBL" id="RID73592.1"/>
    </source>
</evidence>
<protein>
    <recommendedName>
        <fullName evidence="1">F-box domain-containing protein</fullName>
    </recommendedName>
</protein>
<dbReference type="Proteomes" id="UP000264353">
    <property type="component" value="Chromosome A2"/>
</dbReference>
<dbReference type="Pfam" id="PF03478">
    <property type="entry name" value="Beta-prop_KIB1-4"/>
    <property type="match status" value="1"/>
</dbReference>
<name>A0A398A6Y9_BRACM</name>
<dbReference type="PANTHER" id="PTHR44259">
    <property type="entry name" value="OS07G0183000 PROTEIN-RELATED"/>
    <property type="match status" value="1"/>
</dbReference>
<accession>A0A398A6Y9</accession>
<dbReference type="PROSITE" id="PS50181">
    <property type="entry name" value="FBOX"/>
    <property type="match status" value="1"/>
</dbReference>
<dbReference type="PANTHER" id="PTHR44259:SF26">
    <property type="entry name" value="F-BOX FAMILY PROTEIN-LIKE PROTEIN"/>
    <property type="match status" value="1"/>
</dbReference>
<dbReference type="Gene3D" id="1.20.1280.50">
    <property type="match status" value="1"/>
</dbReference>
<evidence type="ECO:0000259" key="1">
    <source>
        <dbReference type="PROSITE" id="PS50181"/>
    </source>
</evidence>
<organism evidence="2 3">
    <name type="scientific">Brassica campestris</name>
    <name type="common">Field mustard</name>
    <dbReference type="NCBI Taxonomy" id="3711"/>
    <lineage>
        <taxon>Eukaryota</taxon>
        <taxon>Viridiplantae</taxon>
        <taxon>Streptophyta</taxon>
        <taxon>Embryophyta</taxon>
        <taxon>Tracheophyta</taxon>
        <taxon>Spermatophyta</taxon>
        <taxon>Magnoliopsida</taxon>
        <taxon>eudicotyledons</taxon>
        <taxon>Gunneridae</taxon>
        <taxon>Pentapetalae</taxon>
        <taxon>rosids</taxon>
        <taxon>malvids</taxon>
        <taxon>Brassicales</taxon>
        <taxon>Brassicaceae</taxon>
        <taxon>Brassiceae</taxon>
        <taxon>Brassica</taxon>
    </lineage>
</organism>
<dbReference type="SUPFAM" id="SSF69322">
    <property type="entry name" value="Tricorn protease domain 2"/>
    <property type="match status" value="1"/>
</dbReference>
<dbReference type="InterPro" id="IPR005174">
    <property type="entry name" value="KIB1-4_b-propeller"/>
</dbReference>
<gene>
    <name evidence="2" type="ORF">BRARA_B00736</name>
</gene>
<dbReference type="SMART" id="SM00256">
    <property type="entry name" value="FBOX"/>
    <property type="match status" value="1"/>
</dbReference>
<dbReference type="Pfam" id="PF00646">
    <property type="entry name" value="F-box"/>
    <property type="match status" value="1"/>
</dbReference>
<reference evidence="2 3" key="1">
    <citation type="submission" date="2018-06" db="EMBL/GenBank/DDBJ databases">
        <title>WGS assembly of Brassica rapa FPsc.</title>
        <authorList>
            <person name="Bowman J."/>
            <person name="Kohchi T."/>
            <person name="Yamato K."/>
            <person name="Jenkins J."/>
            <person name="Shu S."/>
            <person name="Ishizaki K."/>
            <person name="Yamaoka S."/>
            <person name="Nishihama R."/>
            <person name="Nakamura Y."/>
            <person name="Berger F."/>
            <person name="Adam C."/>
            <person name="Aki S."/>
            <person name="Althoff F."/>
            <person name="Araki T."/>
            <person name="Arteaga-Vazquez M."/>
            <person name="Balasubrmanian S."/>
            <person name="Bauer D."/>
            <person name="Boehm C."/>
            <person name="Briginshaw L."/>
            <person name="Caballero-Perez J."/>
            <person name="Catarino B."/>
            <person name="Chen F."/>
            <person name="Chiyoda S."/>
            <person name="Chovatia M."/>
            <person name="Davies K."/>
            <person name="Delmans M."/>
            <person name="Demura T."/>
            <person name="Dierschke T."/>
            <person name="Dolan L."/>
            <person name="Dorantes-Acosta A."/>
            <person name="Eklund D."/>
            <person name="Florent S."/>
            <person name="Flores-Sandoval E."/>
            <person name="Fujiyama A."/>
            <person name="Fukuzawa H."/>
            <person name="Galik B."/>
            <person name="Grimanelli D."/>
            <person name="Grimwood J."/>
            <person name="Grossniklaus U."/>
            <person name="Hamada T."/>
            <person name="Haseloff J."/>
            <person name="Hetherington A."/>
            <person name="Higo A."/>
            <person name="Hirakawa Y."/>
            <person name="Hundley H."/>
            <person name="Ikeda Y."/>
            <person name="Inoue K."/>
            <person name="Inoue S."/>
            <person name="Ishida S."/>
            <person name="Jia Q."/>
            <person name="Kakita M."/>
            <person name="Kanazawa T."/>
            <person name="Kawai Y."/>
            <person name="Kawashima T."/>
            <person name="Kennedy M."/>
            <person name="Kinose K."/>
            <person name="Kinoshita T."/>
            <person name="Kohara Y."/>
            <person name="Koide E."/>
            <person name="Komatsu K."/>
            <person name="Kopischke S."/>
            <person name="Kubo M."/>
            <person name="Kyozuka J."/>
            <person name="Lagercrantz U."/>
            <person name="Lin S."/>
            <person name="Lindquist E."/>
            <person name="Lipzen A."/>
            <person name="Lu C."/>
            <person name="Luna E."/>
            <person name="Martienssen R."/>
            <person name="Minamino N."/>
            <person name="Mizutani M."/>
            <person name="Mizutani M."/>
            <person name="Mochizuki N."/>
            <person name="Monte I."/>
            <person name="Mosher R."/>
            <person name="Nagasaki H."/>
            <person name="Nakagami H."/>
            <person name="Naramoto S."/>
            <person name="Nishitani K."/>
            <person name="Ohtani M."/>
            <person name="Okamoto T."/>
            <person name="Okumura M."/>
            <person name="Phillips J."/>
            <person name="Pollak B."/>
            <person name="Reinders A."/>
            <person name="Roevekamp M."/>
            <person name="Sano R."/>
            <person name="Sawa S."/>
            <person name="Schmid M."/>
            <person name="Shirakawa M."/>
            <person name="Solano R."/>
            <person name="Spunde A."/>
            <person name="Suetsugu N."/>
            <person name="Sugano S."/>
            <person name="Sugiyama A."/>
            <person name="Sun R."/>
            <person name="Suzuki Y."/>
            <person name="Takenaka M."/>
            <person name="Takezawa D."/>
            <person name="Tomogane H."/>
            <person name="Tsuzuki M."/>
            <person name="Ueda T."/>
            <person name="Umeda M."/>
            <person name="Ward J."/>
            <person name="Watanabe Y."/>
            <person name="Yazaki K."/>
            <person name="Yokoyama R."/>
            <person name="Yoshitake Y."/>
            <person name="Yotsui I."/>
            <person name="Zachgo S."/>
            <person name="Schmutz J."/>
        </authorList>
    </citation>
    <scope>NUCLEOTIDE SEQUENCE [LARGE SCALE GENOMIC DNA]</scope>
    <source>
        <strain evidence="3">cv. B-3</strain>
    </source>
</reference>
<feature type="domain" description="F-box" evidence="1">
    <location>
        <begin position="13"/>
        <end position="65"/>
    </location>
</feature>
<dbReference type="EMBL" id="CM010629">
    <property type="protein sequence ID" value="RID73592.1"/>
    <property type="molecule type" value="Genomic_DNA"/>
</dbReference>
<dbReference type="InterPro" id="IPR001810">
    <property type="entry name" value="F-box_dom"/>
</dbReference>
<sequence length="393" mass="45610">MEESHNPNSHERLKSWSELPSDLLISLLERLSFTDFRRAKSVCRSWYSASRQCVPKNNNIPWLLLFPEDNNSCCTLFNPEEKDKLYRTQYLDLVLPRIFCLKTCGSWLLMRNRSSNLYLVNLFTKERINLPPVESQVGTTKLERTVVGFRITCPDGSKPGKPMHIRSPVVWIDEKTKDYLVSWGLGTCCVVYSKKGDNSWTQVPEALDCCDMVYKDHKLYFCSYSRDLRIYDFSGEAPREIFWCRCVYVERFAYDGGGPRRPHVTNRKRLVVTKLVVTVTGDVLKVETYLRPKSRIWSFRLFKVCSSGDFKRVHSLGDESMLLALGITVLANNYEGIRRNSIYFNASHNITSDIFLFNLETRKMEQLHKFDCSSDQLSGNRWFLPSFTQAVVA</sequence>
<dbReference type="InterPro" id="IPR036047">
    <property type="entry name" value="F-box-like_dom_sf"/>
</dbReference>
<evidence type="ECO:0000313" key="3">
    <source>
        <dbReference type="Proteomes" id="UP000264353"/>
    </source>
</evidence>
<dbReference type="CDD" id="cd09917">
    <property type="entry name" value="F-box_SF"/>
    <property type="match status" value="1"/>
</dbReference>
<dbReference type="SUPFAM" id="SSF81383">
    <property type="entry name" value="F-box domain"/>
    <property type="match status" value="1"/>
</dbReference>
<proteinExistence type="predicted"/>
<dbReference type="InterPro" id="IPR050942">
    <property type="entry name" value="F-box_BR-signaling"/>
</dbReference>